<keyword evidence="2" id="KW-1185">Reference proteome</keyword>
<dbReference type="Proteomes" id="UP000814128">
    <property type="component" value="Unassembled WGS sequence"/>
</dbReference>
<reference evidence="1" key="2">
    <citation type="journal article" date="2022" name="New Phytol.">
        <title>Evolutionary transition to the ectomycorrhizal habit in the genomes of a hyperdiverse lineage of mushroom-forming fungi.</title>
        <authorList>
            <person name="Looney B."/>
            <person name="Miyauchi S."/>
            <person name="Morin E."/>
            <person name="Drula E."/>
            <person name="Courty P.E."/>
            <person name="Kohler A."/>
            <person name="Kuo A."/>
            <person name="LaButti K."/>
            <person name="Pangilinan J."/>
            <person name="Lipzen A."/>
            <person name="Riley R."/>
            <person name="Andreopoulos W."/>
            <person name="He G."/>
            <person name="Johnson J."/>
            <person name="Nolan M."/>
            <person name="Tritt A."/>
            <person name="Barry K.W."/>
            <person name="Grigoriev I.V."/>
            <person name="Nagy L.G."/>
            <person name="Hibbett D."/>
            <person name="Henrissat B."/>
            <person name="Matheny P.B."/>
            <person name="Labbe J."/>
            <person name="Martin F.M."/>
        </authorList>
    </citation>
    <scope>NUCLEOTIDE SEQUENCE</scope>
    <source>
        <strain evidence="1">EC-137</strain>
    </source>
</reference>
<evidence type="ECO:0000313" key="1">
    <source>
        <dbReference type="EMBL" id="KAI0026738.1"/>
    </source>
</evidence>
<gene>
    <name evidence="1" type="ORF">K488DRAFT_91955</name>
</gene>
<comment type="caution">
    <text evidence="1">The sequence shown here is derived from an EMBL/GenBank/DDBJ whole genome shotgun (WGS) entry which is preliminary data.</text>
</comment>
<dbReference type="EMBL" id="MU274226">
    <property type="protein sequence ID" value="KAI0026738.1"/>
    <property type="molecule type" value="Genomic_DNA"/>
</dbReference>
<protein>
    <submittedName>
        <fullName evidence="1">Uncharacterized protein</fullName>
    </submittedName>
</protein>
<evidence type="ECO:0000313" key="2">
    <source>
        <dbReference type="Proteomes" id="UP000814128"/>
    </source>
</evidence>
<proteinExistence type="predicted"/>
<accession>A0ACB8Q4Z5</accession>
<sequence length="358" mass="40342">MDNGKPITMAMRIVYRGNKASRFPAMPRRVPAQKEYRDIITRDFGILGLSPAKALYTFVGGERGVVEMYWETKNRSQLVTMQRLAIDKLQVEKIPDFHQCDIERIEIYFLPPMPSDEARISQKDSPVSVIDYHNLPSAQTVRSSAGPSSSQVANVNTPSMGVDGARPYSYLPPRPTSPSLGSIRPEDIVEAYRPSTSSGKRKRDDDDDIADTMPRKVRHLEGGLDYAEARERTLREELEKLEDVNDINDLEGRLAATKDKIYEIQAREAETFKRIKALINDDSLRDLPAAIDAIDREFSNLRQRAANALAARRAADQERERYMHSIEEIVNAHQGPFVDPNLVNALMQVGDLADGAMR</sequence>
<name>A0ACB8Q4Z5_9AGAM</name>
<organism evidence="1 2">
    <name type="scientific">Vararia minispora EC-137</name>
    <dbReference type="NCBI Taxonomy" id="1314806"/>
    <lineage>
        <taxon>Eukaryota</taxon>
        <taxon>Fungi</taxon>
        <taxon>Dikarya</taxon>
        <taxon>Basidiomycota</taxon>
        <taxon>Agaricomycotina</taxon>
        <taxon>Agaricomycetes</taxon>
        <taxon>Russulales</taxon>
        <taxon>Lachnocladiaceae</taxon>
        <taxon>Vararia</taxon>
    </lineage>
</organism>
<reference evidence="1" key="1">
    <citation type="submission" date="2021-02" db="EMBL/GenBank/DDBJ databases">
        <authorList>
            <consortium name="DOE Joint Genome Institute"/>
            <person name="Ahrendt S."/>
            <person name="Looney B.P."/>
            <person name="Miyauchi S."/>
            <person name="Morin E."/>
            <person name="Drula E."/>
            <person name="Courty P.E."/>
            <person name="Chicoki N."/>
            <person name="Fauchery L."/>
            <person name="Kohler A."/>
            <person name="Kuo A."/>
            <person name="Labutti K."/>
            <person name="Pangilinan J."/>
            <person name="Lipzen A."/>
            <person name="Riley R."/>
            <person name="Andreopoulos W."/>
            <person name="He G."/>
            <person name="Johnson J."/>
            <person name="Barry K.W."/>
            <person name="Grigoriev I.V."/>
            <person name="Nagy L."/>
            <person name="Hibbett D."/>
            <person name="Henrissat B."/>
            <person name="Matheny P.B."/>
            <person name="Labbe J."/>
            <person name="Martin F."/>
        </authorList>
    </citation>
    <scope>NUCLEOTIDE SEQUENCE</scope>
    <source>
        <strain evidence="1">EC-137</strain>
    </source>
</reference>